<comment type="caution">
    <text evidence="2">The sequence shown here is derived from an EMBL/GenBank/DDBJ whole genome shotgun (WGS) entry which is preliminary data.</text>
</comment>
<sequence length="249" mass="25773">MPRARAGTRGSALGARPRAPRASGHARQRPRGTPESAANHRLFVGSRRLFVGGRRPPLWNQVVKSQEKMERKHSAAHAAEARPGPLSPRRRSAARLGHLQRPARRDPGHALRRQPQPPPRLLRCLLHHIERGGRAGGPRAAAAPQATAVSGSRRCGGGAAAPASDSSGGGSAMTGVGCTPERGPGTCCREHVGKSSTAAQAARAAADHAAPPTSTRGATSSKFAAAIKLVSSRAVDDGDAALGNHPPFT</sequence>
<proteinExistence type="predicted"/>
<name>A0ABN9Q680_9DINO</name>
<evidence type="ECO:0000256" key="1">
    <source>
        <dbReference type="SAM" id="MobiDB-lite"/>
    </source>
</evidence>
<evidence type="ECO:0000313" key="2">
    <source>
        <dbReference type="EMBL" id="CAK0798769.1"/>
    </source>
</evidence>
<feature type="region of interest" description="Disordered" evidence="1">
    <location>
        <begin position="133"/>
        <end position="177"/>
    </location>
</feature>
<evidence type="ECO:0000313" key="3">
    <source>
        <dbReference type="Proteomes" id="UP001189429"/>
    </source>
</evidence>
<protein>
    <submittedName>
        <fullName evidence="2">Uncharacterized protein</fullName>
    </submittedName>
</protein>
<gene>
    <name evidence="2" type="ORF">PCOR1329_LOCUS7432</name>
</gene>
<feature type="region of interest" description="Disordered" evidence="1">
    <location>
        <begin position="199"/>
        <end position="220"/>
    </location>
</feature>
<dbReference type="Proteomes" id="UP001189429">
    <property type="component" value="Unassembled WGS sequence"/>
</dbReference>
<feature type="region of interest" description="Disordered" evidence="1">
    <location>
        <begin position="1"/>
        <end position="119"/>
    </location>
</feature>
<feature type="compositionally biased region" description="Low complexity" evidence="1">
    <location>
        <begin position="199"/>
        <end position="210"/>
    </location>
</feature>
<keyword evidence="3" id="KW-1185">Reference proteome</keyword>
<accession>A0ABN9Q680</accession>
<reference evidence="2" key="1">
    <citation type="submission" date="2023-10" db="EMBL/GenBank/DDBJ databases">
        <authorList>
            <person name="Chen Y."/>
            <person name="Shah S."/>
            <person name="Dougan E. K."/>
            <person name="Thang M."/>
            <person name="Chan C."/>
        </authorList>
    </citation>
    <scope>NUCLEOTIDE SEQUENCE [LARGE SCALE GENOMIC DNA]</scope>
</reference>
<dbReference type="EMBL" id="CAUYUJ010002012">
    <property type="protein sequence ID" value="CAK0798769.1"/>
    <property type="molecule type" value="Genomic_DNA"/>
</dbReference>
<organism evidence="2 3">
    <name type="scientific">Prorocentrum cordatum</name>
    <dbReference type="NCBI Taxonomy" id="2364126"/>
    <lineage>
        <taxon>Eukaryota</taxon>
        <taxon>Sar</taxon>
        <taxon>Alveolata</taxon>
        <taxon>Dinophyceae</taxon>
        <taxon>Prorocentrales</taxon>
        <taxon>Prorocentraceae</taxon>
        <taxon>Prorocentrum</taxon>
    </lineage>
</organism>